<evidence type="ECO:0000313" key="1">
    <source>
        <dbReference type="EMBL" id="KAF0433218.1"/>
    </source>
</evidence>
<dbReference type="Proteomes" id="UP000439903">
    <property type="component" value="Unassembled WGS sequence"/>
</dbReference>
<evidence type="ECO:0000313" key="2">
    <source>
        <dbReference type="Proteomes" id="UP000439903"/>
    </source>
</evidence>
<name>A0A8H3X8L6_GIGMA</name>
<organism evidence="1 2">
    <name type="scientific">Gigaspora margarita</name>
    <dbReference type="NCBI Taxonomy" id="4874"/>
    <lineage>
        <taxon>Eukaryota</taxon>
        <taxon>Fungi</taxon>
        <taxon>Fungi incertae sedis</taxon>
        <taxon>Mucoromycota</taxon>
        <taxon>Glomeromycotina</taxon>
        <taxon>Glomeromycetes</taxon>
        <taxon>Diversisporales</taxon>
        <taxon>Gigasporaceae</taxon>
        <taxon>Gigaspora</taxon>
    </lineage>
</organism>
<dbReference type="OrthoDB" id="10539074at2759"/>
<dbReference type="AlphaFoldDB" id="A0A8H3X8L6"/>
<accession>A0A8H3X8L6</accession>
<protein>
    <submittedName>
        <fullName evidence="1">Uncharacterized protein</fullName>
    </submittedName>
</protein>
<dbReference type="EMBL" id="WTPW01001481">
    <property type="protein sequence ID" value="KAF0433218.1"/>
    <property type="molecule type" value="Genomic_DNA"/>
</dbReference>
<keyword evidence="2" id="KW-1185">Reference proteome</keyword>
<gene>
    <name evidence="1" type="ORF">F8M41_005122</name>
</gene>
<comment type="caution">
    <text evidence="1">The sequence shown here is derived from an EMBL/GenBank/DDBJ whole genome shotgun (WGS) entry which is preliminary data.</text>
</comment>
<proteinExistence type="predicted"/>
<sequence>MPNDLVSDDTTKSIFKRTCNQSQQATSSVTSSVLKKPLKYNEGQQNNDIISSTQLPNKLLFQPNETEIANQKNKKRNDDINNTVFKNKDTVSSASSSDYESDVNLVLLASLFYKNDDIIRPLLVSLLVRRNDSARVPQSQIESNTVYS</sequence>
<reference evidence="1 2" key="1">
    <citation type="journal article" date="2019" name="Environ. Microbiol.">
        <title>At the nexus of three kingdoms: the genome of the mycorrhizal fungus Gigaspora margarita provides insights into plant, endobacterial and fungal interactions.</title>
        <authorList>
            <person name="Venice F."/>
            <person name="Ghignone S."/>
            <person name="Salvioli di Fossalunga A."/>
            <person name="Amselem J."/>
            <person name="Novero M."/>
            <person name="Xianan X."/>
            <person name="Sedzielewska Toro K."/>
            <person name="Morin E."/>
            <person name="Lipzen A."/>
            <person name="Grigoriev I.V."/>
            <person name="Henrissat B."/>
            <person name="Martin F.M."/>
            <person name="Bonfante P."/>
        </authorList>
    </citation>
    <scope>NUCLEOTIDE SEQUENCE [LARGE SCALE GENOMIC DNA]</scope>
    <source>
        <strain evidence="1 2">BEG34</strain>
    </source>
</reference>